<keyword evidence="2" id="KW-1003">Cell membrane</keyword>
<name>A0A2K8MJI4_9SPHN</name>
<sequence>MPRSDRPCRRREARRDDLTDLHARPTRVRYAIIALIFLITSVNYADRATFSIAGSAAARELALTPVQTGFILSAFAWAYVLAQIPGGVLLDRFGTKRVYAAAILLWSLFTATQGFAGWIIGIPVVAMLFALRFLVGLAEAPSFPGNARLVAAWFPAAERGTASAIFNSAQYFSLVAFAPLMGWLAHNYGWRSIFWTMGVLGVLATLAFVRFIHSPANHPRINAAELAHIEAGGGLVGMEDSAASKAPAFAWRNVRHLIANRMMLGIYLGQYCINVLTYFFVTWFPIYLIKERGLNVLEAGFAAAAPALFGFAGGLAGGFISDRILKRTGSLDWARKTPLVVGMLLASMIIACVWAPSEWLVVALMSVAFFGKGIASLGWAIMADVAPRRLAGLSGGVFNMFGNIAGIVTPIVVGYIVAATGSFDLALIFVGAHCLLTIFAFLVIAGPIRRMELPE</sequence>
<feature type="transmembrane region" description="Helical" evidence="6">
    <location>
        <begin position="98"/>
        <end position="120"/>
    </location>
</feature>
<evidence type="ECO:0000313" key="9">
    <source>
        <dbReference type="Proteomes" id="UP000229081"/>
    </source>
</evidence>
<dbReference type="InterPro" id="IPR000849">
    <property type="entry name" value="Sugar_P_transporter"/>
</dbReference>
<dbReference type="PROSITE" id="PS50850">
    <property type="entry name" value="MFS"/>
    <property type="match status" value="1"/>
</dbReference>
<feature type="transmembrane region" description="Helical" evidence="6">
    <location>
        <begin position="397"/>
        <end position="419"/>
    </location>
</feature>
<dbReference type="NCBIfam" id="TIGR00893">
    <property type="entry name" value="2A0114"/>
    <property type="match status" value="1"/>
</dbReference>
<dbReference type="PANTHER" id="PTHR11662:SF399">
    <property type="entry name" value="FI19708P1-RELATED"/>
    <property type="match status" value="1"/>
</dbReference>
<evidence type="ECO:0000256" key="4">
    <source>
        <dbReference type="ARBA" id="ARBA00022989"/>
    </source>
</evidence>
<dbReference type="GO" id="GO:0022857">
    <property type="term" value="F:transmembrane transporter activity"/>
    <property type="evidence" value="ECO:0007669"/>
    <property type="project" value="InterPro"/>
</dbReference>
<dbReference type="InterPro" id="IPR050382">
    <property type="entry name" value="MFS_Na/Anion_cotransporter"/>
</dbReference>
<evidence type="ECO:0000256" key="3">
    <source>
        <dbReference type="ARBA" id="ARBA00022692"/>
    </source>
</evidence>
<organism evidence="8 9">
    <name type="scientific">Sphingomonas psychrotolerans</name>
    <dbReference type="NCBI Taxonomy" id="1327635"/>
    <lineage>
        <taxon>Bacteria</taxon>
        <taxon>Pseudomonadati</taxon>
        <taxon>Pseudomonadota</taxon>
        <taxon>Alphaproteobacteria</taxon>
        <taxon>Sphingomonadales</taxon>
        <taxon>Sphingomonadaceae</taxon>
        <taxon>Sphingomonas</taxon>
    </lineage>
</organism>
<feature type="transmembrane region" description="Helical" evidence="6">
    <location>
        <begin position="425"/>
        <end position="445"/>
    </location>
</feature>
<dbReference type="CDD" id="cd17319">
    <property type="entry name" value="MFS_ExuT_GudP_like"/>
    <property type="match status" value="1"/>
</dbReference>
<dbReference type="EMBL" id="CP024923">
    <property type="protein sequence ID" value="ATY34030.1"/>
    <property type="molecule type" value="Genomic_DNA"/>
</dbReference>
<feature type="transmembrane region" description="Helical" evidence="6">
    <location>
        <begin position="337"/>
        <end position="356"/>
    </location>
</feature>
<protein>
    <submittedName>
        <fullName evidence="8">MFS transporter</fullName>
    </submittedName>
</protein>
<dbReference type="GO" id="GO:0005886">
    <property type="term" value="C:plasma membrane"/>
    <property type="evidence" value="ECO:0007669"/>
    <property type="project" value="UniProtKB-SubCell"/>
</dbReference>
<evidence type="ECO:0000256" key="2">
    <source>
        <dbReference type="ARBA" id="ARBA00022475"/>
    </source>
</evidence>
<reference evidence="8 9" key="1">
    <citation type="submission" date="2017-11" db="EMBL/GenBank/DDBJ databases">
        <title>Complete genome sequence of Sphingomonas sp. Strain Cra20, a psychrotolerant potential plant growth promoting rhizobacteria.</title>
        <authorList>
            <person name="Luo Y."/>
        </authorList>
    </citation>
    <scope>NUCLEOTIDE SEQUENCE [LARGE SCALE GENOMIC DNA]</scope>
    <source>
        <strain evidence="8 9">Cra20</strain>
    </source>
</reference>
<dbReference type="AlphaFoldDB" id="A0A2K8MJI4"/>
<feature type="transmembrane region" description="Helical" evidence="6">
    <location>
        <begin position="28"/>
        <end position="45"/>
    </location>
</feature>
<dbReference type="Gene3D" id="1.20.1250.20">
    <property type="entry name" value="MFS general substrate transporter like domains"/>
    <property type="match status" value="2"/>
</dbReference>
<dbReference type="InterPro" id="IPR011701">
    <property type="entry name" value="MFS"/>
</dbReference>
<dbReference type="PANTHER" id="PTHR11662">
    <property type="entry name" value="SOLUTE CARRIER FAMILY 17"/>
    <property type="match status" value="1"/>
</dbReference>
<evidence type="ECO:0000256" key="1">
    <source>
        <dbReference type="ARBA" id="ARBA00004651"/>
    </source>
</evidence>
<comment type="subcellular location">
    <subcellularLocation>
        <location evidence="1">Cell membrane</location>
        <topology evidence="1">Multi-pass membrane protein</topology>
    </subcellularLocation>
</comment>
<dbReference type="SUPFAM" id="SSF103473">
    <property type="entry name" value="MFS general substrate transporter"/>
    <property type="match status" value="1"/>
</dbReference>
<gene>
    <name evidence="8" type="ORF">CVN68_20460</name>
</gene>
<dbReference type="KEGG" id="sphc:CVN68_20460"/>
<feature type="transmembrane region" description="Helical" evidence="6">
    <location>
        <begin position="301"/>
        <end position="325"/>
    </location>
</feature>
<evidence type="ECO:0000259" key="7">
    <source>
        <dbReference type="PROSITE" id="PS50850"/>
    </source>
</evidence>
<keyword evidence="4 6" id="KW-1133">Transmembrane helix</keyword>
<keyword evidence="9" id="KW-1185">Reference proteome</keyword>
<feature type="domain" description="Major facilitator superfamily (MFS) profile" evidence="7">
    <location>
        <begin position="32"/>
        <end position="449"/>
    </location>
</feature>
<accession>A0A2K8MJI4</accession>
<keyword evidence="3 6" id="KW-0812">Transmembrane</keyword>
<dbReference type="OrthoDB" id="9794076at2"/>
<keyword evidence="5 6" id="KW-0472">Membrane</keyword>
<feature type="transmembrane region" description="Helical" evidence="6">
    <location>
        <begin position="264"/>
        <end position="289"/>
    </location>
</feature>
<dbReference type="PIRSF" id="PIRSF002808">
    <property type="entry name" value="Hexose_phosphate_transp"/>
    <property type="match status" value="1"/>
</dbReference>
<evidence type="ECO:0000256" key="6">
    <source>
        <dbReference type="SAM" id="Phobius"/>
    </source>
</evidence>
<evidence type="ECO:0000313" key="8">
    <source>
        <dbReference type="EMBL" id="ATY34030.1"/>
    </source>
</evidence>
<feature type="transmembrane region" description="Helical" evidence="6">
    <location>
        <begin position="192"/>
        <end position="212"/>
    </location>
</feature>
<dbReference type="InterPro" id="IPR020846">
    <property type="entry name" value="MFS_dom"/>
</dbReference>
<feature type="transmembrane region" description="Helical" evidence="6">
    <location>
        <begin position="362"/>
        <end position="385"/>
    </location>
</feature>
<dbReference type="Pfam" id="PF07690">
    <property type="entry name" value="MFS_1"/>
    <property type="match status" value="1"/>
</dbReference>
<dbReference type="InterPro" id="IPR036259">
    <property type="entry name" value="MFS_trans_sf"/>
</dbReference>
<feature type="transmembrane region" description="Helical" evidence="6">
    <location>
        <begin position="65"/>
        <end position="86"/>
    </location>
</feature>
<proteinExistence type="predicted"/>
<dbReference type="Proteomes" id="UP000229081">
    <property type="component" value="Chromosome"/>
</dbReference>
<evidence type="ECO:0000256" key="5">
    <source>
        <dbReference type="ARBA" id="ARBA00023136"/>
    </source>
</evidence>